<feature type="non-terminal residue" evidence="1">
    <location>
        <position position="95"/>
    </location>
</feature>
<comment type="caution">
    <text evidence="1">The sequence shown here is derived from an EMBL/GenBank/DDBJ whole genome shotgun (WGS) entry which is preliminary data.</text>
</comment>
<name>A0A699WMS8_TANCI</name>
<organism evidence="1">
    <name type="scientific">Tanacetum cinerariifolium</name>
    <name type="common">Dalmatian daisy</name>
    <name type="synonym">Chrysanthemum cinerariifolium</name>
    <dbReference type="NCBI Taxonomy" id="118510"/>
    <lineage>
        <taxon>Eukaryota</taxon>
        <taxon>Viridiplantae</taxon>
        <taxon>Streptophyta</taxon>
        <taxon>Embryophyta</taxon>
        <taxon>Tracheophyta</taxon>
        <taxon>Spermatophyta</taxon>
        <taxon>Magnoliopsida</taxon>
        <taxon>eudicotyledons</taxon>
        <taxon>Gunneridae</taxon>
        <taxon>Pentapetalae</taxon>
        <taxon>asterids</taxon>
        <taxon>campanulids</taxon>
        <taxon>Asterales</taxon>
        <taxon>Asteraceae</taxon>
        <taxon>Asteroideae</taxon>
        <taxon>Anthemideae</taxon>
        <taxon>Anthemidinae</taxon>
        <taxon>Tanacetum</taxon>
    </lineage>
</organism>
<dbReference type="AlphaFoldDB" id="A0A699WMS8"/>
<reference evidence="1" key="1">
    <citation type="journal article" date="2019" name="Sci. Rep.">
        <title>Draft genome of Tanacetum cinerariifolium, the natural source of mosquito coil.</title>
        <authorList>
            <person name="Yamashiro T."/>
            <person name="Shiraishi A."/>
            <person name="Satake H."/>
            <person name="Nakayama K."/>
        </authorList>
    </citation>
    <scope>NUCLEOTIDE SEQUENCE</scope>
</reference>
<feature type="non-terminal residue" evidence="1">
    <location>
        <position position="1"/>
    </location>
</feature>
<dbReference type="EMBL" id="BKCJ011728926">
    <property type="protein sequence ID" value="GFD48747.1"/>
    <property type="molecule type" value="Genomic_DNA"/>
</dbReference>
<proteinExistence type="predicted"/>
<gene>
    <name evidence="1" type="ORF">Tci_920716</name>
</gene>
<accession>A0A699WMS8</accession>
<evidence type="ECO:0000313" key="1">
    <source>
        <dbReference type="EMBL" id="GFD48747.1"/>
    </source>
</evidence>
<sequence length="95" mass="10705">ITQEPILAEVSTQEPIVAKVNTQEHIAVEVSTKVPIVEEVGTQQFSVKDVVLEDYVSSREDAEQYNGMDDDDIDEDFLVDEENKVVEPDVDVHLF</sequence>
<protein>
    <submittedName>
        <fullName evidence="1">Uncharacterized protein</fullName>
    </submittedName>
</protein>